<keyword evidence="2" id="KW-1185">Reference proteome</keyword>
<sequence>MNKYKDSTFDNTALTRLIITSNISFNKKQIMKILNLTNTQESVYQELIRLVKLVVDQIYNDAPLTEFPMTILKSISFQIADKFEEIFYTPIHKVASYTERSIIENLHDMQRKLQPTVVNCPRYNEMWIITYLIKAEYNKVSKSKAK</sequence>
<dbReference type="OrthoDB" id="4022545at2759"/>
<evidence type="ECO:0000313" key="1">
    <source>
        <dbReference type="EMBL" id="CAI5759022.1"/>
    </source>
</evidence>
<name>A0A9W4TYT0_9ASCO</name>
<reference evidence="1" key="1">
    <citation type="submission" date="2022-12" db="EMBL/GenBank/DDBJ databases">
        <authorList>
            <person name="Brejova B."/>
        </authorList>
    </citation>
    <scope>NUCLEOTIDE SEQUENCE</scope>
</reference>
<accession>A0A9W4TYT0</accession>
<dbReference type="Proteomes" id="UP001152885">
    <property type="component" value="Unassembled WGS sequence"/>
</dbReference>
<dbReference type="AlphaFoldDB" id="A0A9W4TYT0"/>
<comment type="caution">
    <text evidence="1">The sequence shown here is derived from an EMBL/GenBank/DDBJ whole genome shotgun (WGS) entry which is preliminary data.</text>
</comment>
<protein>
    <submittedName>
        <fullName evidence="1">Uncharacterized protein</fullName>
    </submittedName>
</protein>
<dbReference type="EMBL" id="CANTUO010000003">
    <property type="protein sequence ID" value="CAI5759022.1"/>
    <property type="molecule type" value="Genomic_DNA"/>
</dbReference>
<evidence type="ECO:0000313" key="2">
    <source>
        <dbReference type="Proteomes" id="UP001152885"/>
    </source>
</evidence>
<proteinExistence type="predicted"/>
<organism evidence="1 2">
    <name type="scientific">Candida verbasci</name>
    <dbReference type="NCBI Taxonomy" id="1227364"/>
    <lineage>
        <taxon>Eukaryota</taxon>
        <taxon>Fungi</taxon>
        <taxon>Dikarya</taxon>
        <taxon>Ascomycota</taxon>
        <taxon>Saccharomycotina</taxon>
        <taxon>Pichiomycetes</taxon>
        <taxon>Debaryomycetaceae</taxon>
        <taxon>Candida/Lodderomyces clade</taxon>
        <taxon>Candida</taxon>
    </lineage>
</organism>
<gene>
    <name evidence="1" type="ORF">CANVERA_P3531</name>
</gene>